<dbReference type="WBParaSite" id="PgR068_g026_t02">
    <property type="protein sequence ID" value="PgR068_g026_t02"/>
    <property type="gene ID" value="PgR068_g026"/>
</dbReference>
<evidence type="ECO:0000256" key="6">
    <source>
        <dbReference type="SAM" id="Phobius"/>
    </source>
</evidence>
<dbReference type="SUPFAM" id="SSF52091">
    <property type="entry name" value="SpoIIaa-like"/>
    <property type="match status" value="1"/>
</dbReference>
<feature type="transmembrane region" description="Helical" evidence="6">
    <location>
        <begin position="175"/>
        <end position="196"/>
    </location>
</feature>
<keyword evidence="4 6" id="KW-0472">Membrane</keyword>
<dbReference type="InterPro" id="IPR002645">
    <property type="entry name" value="STAS_dom"/>
</dbReference>
<feature type="transmembrane region" description="Helical" evidence="6">
    <location>
        <begin position="262"/>
        <end position="279"/>
    </location>
</feature>
<dbReference type="InterPro" id="IPR011547">
    <property type="entry name" value="SLC26A/SulP_dom"/>
</dbReference>
<dbReference type="InterPro" id="IPR001902">
    <property type="entry name" value="SLC26A/SulP_fam"/>
</dbReference>
<evidence type="ECO:0000256" key="4">
    <source>
        <dbReference type="ARBA" id="ARBA00023136"/>
    </source>
</evidence>
<accession>A0A915BYM8</accession>
<dbReference type="Pfam" id="PF01740">
    <property type="entry name" value="STAS"/>
    <property type="match status" value="1"/>
</dbReference>
<feature type="transmembrane region" description="Helical" evidence="6">
    <location>
        <begin position="79"/>
        <end position="96"/>
    </location>
</feature>
<evidence type="ECO:0000256" key="5">
    <source>
        <dbReference type="SAM" id="MobiDB-lite"/>
    </source>
</evidence>
<protein>
    <submittedName>
        <fullName evidence="9">STAS domain-containing protein</fullName>
    </submittedName>
</protein>
<dbReference type="PANTHER" id="PTHR11814">
    <property type="entry name" value="SULFATE TRANSPORTER"/>
    <property type="match status" value="1"/>
</dbReference>
<dbReference type="NCBIfam" id="TIGR00815">
    <property type="entry name" value="sulP"/>
    <property type="match status" value="1"/>
</dbReference>
<reference evidence="9" key="1">
    <citation type="submission" date="2022-11" db="UniProtKB">
        <authorList>
            <consortium name="WormBaseParasite"/>
        </authorList>
    </citation>
    <scope>IDENTIFICATION</scope>
</reference>
<keyword evidence="8" id="KW-1185">Reference proteome</keyword>
<feature type="region of interest" description="Disordered" evidence="5">
    <location>
        <begin position="773"/>
        <end position="809"/>
    </location>
</feature>
<feature type="transmembrane region" description="Helical" evidence="6">
    <location>
        <begin position="108"/>
        <end position="127"/>
    </location>
</feature>
<feature type="domain" description="STAS" evidence="7">
    <location>
        <begin position="536"/>
        <end position="687"/>
    </location>
</feature>
<evidence type="ECO:0000256" key="3">
    <source>
        <dbReference type="ARBA" id="ARBA00022989"/>
    </source>
</evidence>
<comment type="subcellular location">
    <subcellularLocation>
        <location evidence="1">Membrane</location>
        <topology evidence="1">Multi-pass membrane protein</topology>
    </subcellularLocation>
</comment>
<organism evidence="8 9">
    <name type="scientific">Parascaris univalens</name>
    <name type="common">Nematode worm</name>
    <dbReference type="NCBI Taxonomy" id="6257"/>
    <lineage>
        <taxon>Eukaryota</taxon>
        <taxon>Metazoa</taxon>
        <taxon>Ecdysozoa</taxon>
        <taxon>Nematoda</taxon>
        <taxon>Chromadorea</taxon>
        <taxon>Rhabditida</taxon>
        <taxon>Spirurina</taxon>
        <taxon>Ascaridomorpha</taxon>
        <taxon>Ascaridoidea</taxon>
        <taxon>Ascarididae</taxon>
        <taxon>Parascaris</taxon>
    </lineage>
</organism>
<evidence type="ECO:0000259" key="7">
    <source>
        <dbReference type="PROSITE" id="PS50801"/>
    </source>
</evidence>
<dbReference type="Gene3D" id="3.30.750.24">
    <property type="entry name" value="STAS domain"/>
    <property type="match status" value="1"/>
</dbReference>
<evidence type="ECO:0000313" key="9">
    <source>
        <dbReference type="WBParaSite" id="PgR068_g026_t02"/>
    </source>
</evidence>
<feature type="transmembrane region" description="Helical" evidence="6">
    <location>
        <begin position="379"/>
        <end position="399"/>
    </location>
</feature>
<dbReference type="AlphaFoldDB" id="A0A915BYM8"/>
<feature type="compositionally biased region" description="Basic and acidic residues" evidence="5">
    <location>
        <begin position="773"/>
        <end position="793"/>
    </location>
</feature>
<feature type="transmembrane region" description="Helical" evidence="6">
    <location>
        <begin position="291"/>
        <end position="308"/>
    </location>
</feature>
<dbReference type="GO" id="GO:0055085">
    <property type="term" value="P:transmembrane transport"/>
    <property type="evidence" value="ECO:0007669"/>
    <property type="project" value="InterPro"/>
</dbReference>
<feature type="transmembrane region" description="Helical" evidence="6">
    <location>
        <begin position="411"/>
        <end position="432"/>
    </location>
</feature>
<name>A0A915BYM8_PARUN</name>
<feature type="transmembrane region" description="Helical" evidence="6">
    <location>
        <begin position="471"/>
        <end position="502"/>
    </location>
</feature>
<dbReference type="GO" id="GO:0016020">
    <property type="term" value="C:membrane"/>
    <property type="evidence" value="ECO:0007669"/>
    <property type="project" value="UniProtKB-SubCell"/>
</dbReference>
<dbReference type="Proteomes" id="UP000887569">
    <property type="component" value="Unplaced"/>
</dbReference>
<keyword evidence="3 6" id="KW-1133">Transmembrane helix</keyword>
<evidence type="ECO:0000313" key="8">
    <source>
        <dbReference type="Proteomes" id="UP000887569"/>
    </source>
</evidence>
<sequence>IVHGTLSDFCAMTEVIDYEVKRVAFNQDEFDEVYKYIRPTRPFREVLKERLNEARKVDAWSVLKHWIPLVGWVSSYKKSYFIGDVIAGVTLAVMNVPQAMAYADLANVPPIIGLYTSFVPPLIYAIFGNSRHASIGMFAVASLMVGTVTARLAPSQATNATVIEKNPNELFNLKSVQVAVAVTFTSGIILAIMSILQLHFVASYMSDQLVSGFTTGAAFHVAASQLPKLFGLNIPSYDGLFKLFYILRDVILSLPNTNVPDLVTSIICIVFLHIGKWYINPFVRKRIIVPIPFELVAVIIATAVSYSFDFHNRFNMPIVSTIPTGFPPPRPPNLSLIPEVIVDSIVLSIVIFAVTISVCKLFGQKHGYATKGSQELRALALLQIIGSFFTCHPACSSISRAAVISQTGVNSQLGGVITASMMLIVILWAGFLLEPLPKCILASVVVVALQGMFLQVKKTRQLWVMSQIDLAIWIVAFLATILWDVVQGLAIAVAFALITVIFRTQWPKTAKLVQVGDTEIYRDTHRYQVHTSFSHIVIFRYDAPLLFFNSENFKQRALEAVEKQEDELKTIAESHSSGETGDVFQPEKRRDRIYDLPHLHFVRRRDKKVFERMVHYLIIDASGFTHMDQMGVMSFKDLAEEMAKKRIEVLITSCRAKVRQKCLQCGLFEFVPLSHFFPSIHDAVLFALHKDEVEEAKKLADRGVRPGYDRSSSSLTFIERNSGRRASLFQRNKVAASLDRRESDSSMGQTSQIEQRSSCGIFKDEGCDEMLEQRFDKDEARRGSNNEAVKSDENNGSFNEVVSNDRFKK</sequence>
<dbReference type="Pfam" id="PF00916">
    <property type="entry name" value="Sulfate_transp"/>
    <property type="match status" value="1"/>
</dbReference>
<evidence type="ECO:0000256" key="1">
    <source>
        <dbReference type="ARBA" id="ARBA00004141"/>
    </source>
</evidence>
<dbReference type="InterPro" id="IPR036513">
    <property type="entry name" value="STAS_dom_sf"/>
</dbReference>
<evidence type="ECO:0000256" key="2">
    <source>
        <dbReference type="ARBA" id="ARBA00022692"/>
    </source>
</evidence>
<feature type="transmembrane region" description="Helical" evidence="6">
    <location>
        <begin position="336"/>
        <end position="358"/>
    </location>
</feature>
<feature type="transmembrane region" description="Helical" evidence="6">
    <location>
        <begin position="439"/>
        <end position="456"/>
    </location>
</feature>
<dbReference type="CDD" id="cd07042">
    <property type="entry name" value="STAS_SulP_like_sulfate_transporter"/>
    <property type="match status" value="1"/>
</dbReference>
<proteinExistence type="predicted"/>
<dbReference type="PROSITE" id="PS50801">
    <property type="entry name" value="STAS"/>
    <property type="match status" value="1"/>
</dbReference>
<keyword evidence="2 6" id="KW-0812">Transmembrane</keyword>